<dbReference type="PROSITE" id="PS51257">
    <property type="entry name" value="PROKAR_LIPOPROTEIN"/>
    <property type="match status" value="1"/>
</dbReference>
<feature type="compositionally biased region" description="Basic and acidic residues" evidence="1">
    <location>
        <begin position="23"/>
        <end position="40"/>
    </location>
</feature>
<accession>Q5VPN2</accession>
<gene>
    <name evidence="2" type="primary">P0566A10.6</name>
</gene>
<evidence type="ECO:0000313" key="2">
    <source>
        <dbReference type="EMBL" id="BAD68593.1"/>
    </source>
</evidence>
<dbReference type="Proteomes" id="UP000000763">
    <property type="component" value="Chromosome 6"/>
</dbReference>
<feature type="region of interest" description="Disordered" evidence="1">
    <location>
        <begin position="1"/>
        <end position="43"/>
    </location>
</feature>
<dbReference type="EMBL" id="AP003630">
    <property type="protein sequence ID" value="BAD68593.1"/>
    <property type="molecule type" value="Genomic_DNA"/>
</dbReference>
<evidence type="ECO:0000256" key="1">
    <source>
        <dbReference type="SAM" id="MobiDB-lite"/>
    </source>
</evidence>
<dbReference type="AlphaFoldDB" id="Q5VPN2"/>
<reference evidence="3" key="1">
    <citation type="journal article" date="2005" name="Nature">
        <title>The map-based sequence of the rice genome.</title>
        <authorList>
            <consortium name="International rice genome sequencing project (IRGSP)"/>
            <person name="Matsumoto T."/>
            <person name="Wu J."/>
            <person name="Kanamori H."/>
            <person name="Katayose Y."/>
            <person name="Fujisawa M."/>
            <person name="Namiki N."/>
            <person name="Mizuno H."/>
            <person name="Yamamoto K."/>
            <person name="Antonio B.A."/>
            <person name="Baba T."/>
            <person name="Sakata K."/>
            <person name="Nagamura Y."/>
            <person name="Aoki H."/>
            <person name="Arikawa K."/>
            <person name="Arita K."/>
            <person name="Bito T."/>
            <person name="Chiden Y."/>
            <person name="Fujitsuka N."/>
            <person name="Fukunaka R."/>
            <person name="Hamada M."/>
            <person name="Harada C."/>
            <person name="Hayashi A."/>
            <person name="Hijishita S."/>
            <person name="Honda M."/>
            <person name="Hosokawa S."/>
            <person name="Ichikawa Y."/>
            <person name="Idonuma A."/>
            <person name="Iijima M."/>
            <person name="Ikeda M."/>
            <person name="Ikeno M."/>
            <person name="Ito K."/>
            <person name="Ito S."/>
            <person name="Ito T."/>
            <person name="Ito Y."/>
            <person name="Ito Y."/>
            <person name="Iwabuchi A."/>
            <person name="Kamiya K."/>
            <person name="Karasawa W."/>
            <person name="Kurita K."/>
            <person name="Katagiri S."/>
            <person name="Kikuta A."/>
            <person name="Kobayashi H."/>
            <person name="Kobayashi N."/>
            <person name="Machita K."/>
            <person name="Maehara T."/>
            <person name="Masukawa M."/>
            <person name="Mizubayashi T."/>
            <person name="Mukai Y."/>
            <person name="Nagasaki H."/>
            <person name="Nagata Y."/>
            <person name="Naito S."/>
            <person name="Nakashima M."/>
            <person name="Nakama Y."/>
            <person name="Nakamichi Y."/>
            <person name="Nakamura M."/>
            <person name="Meguro A."/>
            <person name="Negishi M."/>
            <person name="Ohta I."/>
            <person name="Ohta T."/>
            <person name="Okamoto M."/>
            <person name="Ono N."/>
            <person name="Saji S."/>
            <person name="Sakaguchi M."/>
            <person name="Sakai K."/>
            <person name="Shibata M."/>
            <person name="Shimokawa T."/>
            <person name="Song J."/>
            <person name="Takazaki Y."/>
            <person name="Terasawa K."/>
            <person name="Tsugane M."/>
            <person name="Tsuji K."/>
            <person name="Ueda S."/>
            <person name="Waki K."/>
            <person name="Yamagata H."/>
            <person name="Yamamoto M."/>
            <person name="Yamamoto S."/>
            <person name="Yamane H."/>
            <person name="Yoshiki S."/>
            <person name="Yoshihara R."/>
            <person name="Yukawa K."/>
            <person name="Zhong H."/>
            <person name="Yano M."/>
            <person name="Yuan Q."/>
            <person name="Ouyang S."/>
            <person name="Liu J."/>
            <person name="Jones K.M."/>
            <person name="Gansberger K."/>
            <person name="Moffat K."/>
            <person name="Hill J."/>
            <person name="Bera J."/>
            <person name="Fadrosh D."/>
            <person name="Jin S."/>
            <person name="Johri S."/>
            <person name="Kim M."/>
            <person name="Overton L."/>
            <person name="Reardon M."/>
            <person name="Tsitrin T."/>
            <person name="Vuong H."/>
            <person name="Weaver B."/>
            <person name="Ciecko A."/>
            <person name="Tallon L."/>
            <person name="Jackson J."/>
            <person name="Pai G."/>
            <person name="Aken S.V."/>
            <person name="Utterback T."/>
            <person name="Reidmuller S."/>
            <person name="Feldblyum T."/>
            <person name="Hsiao J."/>
            <person name="Zismann V."/>
            <person name="Iobst S."/>
            <person name="de Vazeille A.R."/>
            <person name="Buell C.R."/>
            <person name="Ying K."/>
            <person name="Li Y."/>
            <person name="Lu T."/>
            <person name="Huang Y."/>
            <person name="Zhao Q."/>
            <person name="Feng Q."/>
            <person name="Zhang L."/>
            <person name="Zhu J."/>
            <person name="Weng Q."/>
            <person name="Mu J."/>
            <person name="Lu Y."/>
            <person name="Fan D."/>
            <person name="Liu Y."/>
            <person name="Guan J."/>
            <person name="Zhang Y."/>
            <person name="Yu S."/>
            <person name="Liu X."/>
            <person name="Zhang Y."/>
            <person name="Hong G."/>
            <person name="Han B."/>
            <person name="Choisne N."/>
            <person name="Demange N."/>
            <person name="Orjeda G."/>
            <person name="Samain S."/>
            <person name="Cattolico L."/>
            <person name="Pelletier E."/>
            <person name="Couloux A."/>
            <person name="Segurens B."/>
            <person name="Wincker P."/>
            <person name="D'Hont A."/>
            <person name="Scarpelli C."/>
            <person name="Weissenbach J."/>
            <person name="Salanoubat M."/>
            <person name="Quetier F."/>
            <person name="Yu Y."/>
            <person name="Kim H.R."/>
            <person name="Rambo T."/>
            <person name="Currie J."/>
            <person name="Collura K."/>
            <person name="Luo M."/>
            <person name="Yang T."/>
            <person name="Ammiraju J.S.S."/>
            <person name="Engler F."/>
            <person name="Soderlund C."/>
            <person name="Wing R.A."/>
            <person name="Palmer L.E."/>
            <person name="de la Bastide M."/>
            <person name="Spiegel L."/>
            <person name="Nascimento L."/>
            <person name="Zutavern T."/>
            <person name="O'Shaughnessy A."/>
            <person name="Dike S."/>
            <person name="Dedhia N."/>
            <person name="Preston R."/>
            <person name="Balija V."/>
            <person name="McCombie W.R."/>
            <person name="Chow T."/>
            <person name="Chen H."/>
            <person name="Chung M."/>
            <person name="Chen C."/>
            <person name="Shaw J."/>
            <person name="Wu H."/>
            <person name="Hsiao K."/>
            <person name="Chao Y."/>
            <person name="Chu M."/>
            <person name="Cheng C."/>
            <person name="Hour A."/>
            <person name="Lee P."/>
            <person name="Lin S."/>
            <person name="Lin Y."/>
            <person name="Liou J."/>
            <person name="Liu S."/>
            <person name="Hsing Y."/>
            <person name="Raghuvanshi S."/>
            <person name="Mohanty A."/>
            <person name="Bharti A.K."/>
            <person name="Gaur A."/>
            <person name="Gupta V."/>
            <person name="Kumar D."/>
            <person name="Ravi V."/>
            <person name="Vij S."/>
            <person name="Kapur A."/>
            <person name="Khurana P."/>
            <person name="Khurana P."/>
            <person name="Khurana J.P."/>
            <person name="Tyagi A.K."/>
            <person name="Gaikwad K."/>
            <person name="Singh A."/>
            <person name="Dalal V."/>
            <person name="Srivastava S."/>
            <person name="Dixit A."/>
            <person name="Pal A.K."/>
            <person name="Ghazi I.A."/>
            <person name="Yadav M."/>
            <person name="Pandit A."/>
            <person name="Bhargava A."/>
            <person name="Sureshbabu K."/>
            <person name="Batra K."/>
            <person name="Sharma T.R."/>
            <person name="Mohapatra T."/>
            <person name="Singh N.K."/>
            <person name="Messing J."/>
            <person name="Nelson A.B."/>
            <person name="Fuks G."/>
            <person name="Kavchok S."/>
            <person name="Keizer G."/>
            <person name="Linton E."/>
            <person name="Llaca V."/>
            <person name="Song R."/>
            <person name="Tanyolac B."/>
            <person name="Young S."/>
            <person name="Ho-Il K."/>
            <person name="Hahn J.H."/>
            <person name="Sangsakoo G."/>
            <person name="Vanavichit A."/>
            <person name="de Mattos Luiz.A.T."/>
            <person name="Zimmer P.D."/>
            <person name="Malone G."/>
            <person name="Dellagostin O."/>
            <person name="de Oliveira A.C."/>
            <person name="Bevan M."/>
            <person name="Bancroft I."/>
            <person name="Minx P."/>
            <person name="Cordum H."/>
            <person name="Wilson R."/>
            <person name="Cheng Z."/>
            <person name="Jin W."/>
            <person name="Jiang J."/>
            <person name="Leong S.A."/>
            <person name="Iwama H."/>
            <person name="Gojobori T."/>
            <person name="Itoh T."/>
            <person name="Niimura Y."/>
            <person name="Fujii Y."/>
            <person name="Habara T."/>
            <person name="Sakai H."/>
            <person name="Sato Y."/>
            <person name="Wilson G."/>
            <person name="Kumar K."/>
            <person name="McCouch S."/>
            <person name="Juretic N."/>
            <person name="Hoen D."/>
            <person name="Wright S."/>
            <person name="Bruskiewich R."/>
            <person name="Bureau T."/>
            <person name="Miyao A."/>
            <person name="Hirochika H."/>
            <person name="Nishikawa T."/>
            <person name="Kadowaki K."/>
            <person name="Sugiura M."/>
            <person name="Burr B."/>
            <person name="Sasaki T."/>
        </authorList>
    </citation>
    <scope>NUCLEOTIDE SEQUENCE [LARGE SCALE GENOMIC DNA]</scope>
    <source>
        <strain evidence="3">cv. Nipponbare</strain>
    </source>
</reference>
<proteinExistence type="predicted"/>
<sequence>MARRPAAGRGGVTVGSSGSCRGRGVDGRQRLWQRGGHDDDGSAAAQTLSRLVPPWLDPVAHDRSMVRTGSGELDGCAASPRFGGSWAAMCGCGVSGTTAYAGVKQEWGLMFAAGDQGLVFAICYGRGVVMVFFHIPHKSPGENLVPAFGRAAAVLRVVSSLRASLRRSSNASMTVDGLFRFKSFHTFGSLGNDDMMQSLPRSSGAGRVKEVAPRWLG</sequence>
<protein>
    <submittedName>
        <fullName evidence="2">Uncharacterized protein</fullName>
    </submittedName>
</protein>
<evidence type="ECO:0000313" key="3">
    <source>
        <dbReference type="Proteomes" id="UP000000763"/>
    </source>
</evidence>
<reference evidence="3" key="2">
    <citation type="journal article" date="2008" name="Nucleic Acids Res.">
        <title>The rice annotation project database (RAP-DB): 2008 update.</title>
        <authorList>
            <consortium name="The rice annotation project (RAP)"/>
        </authorList>
    </citation>
    <scope>GENOME REANNOTATION</scope>
    <source>
        <strain evidence="3">cv. Nipponbare</strain>
    </source>
</reference>
<organism evidence="2 3">
    <name type="scientific">Oryza sativa subsp. japonica</name>
    <name type="common">Rice</name>
    <dbReference type="NCBI Taxonomy" id="39947"/>
    <lineage>
        <taxon>Eukaryota</taxon>
        <taxon>Viridiplantae</taxon>
        <taxon>Streptophyta</taxon>
        <taxon>Embryophyta</taxon>
        <taxon>Tracheophyta</taxon>
        <taxon>Spermatophyta</taxon>
        <taxon>Magnoliopsida</taxon>
        <taxon>Liliopsida</taxon>
        <taxon>Poales</taxon>
        <taxon>Poaceae</taxon>
        <taxon>BOP clade</taxon>
        <taxon>Oryzoideae</taxon>
        <taxon>Oryzeae</taxon>
        <taxon>Oryzinae</taxon>
        <taxon>Oryza</taxon>
        <taxon>Oryza sativa</taxon>
    </lineage>
</organism>
<name>Q5VPN2_ORYSJ</name>